<sequence length="98" mass="10653">MEQGLLHVCIFTTVDAVLALSSERVGKVRQVPPLAGYGPPTFSSSVDATRVPYQVDTRDAPCHEVLQEPSYLSSQLHFILGHLSSMDSIISAQRALQS</sequence>
<comment type="caution">
    <text evidence="2">The sequence shown here is derived from an EMBL/GenBank/DDBJ whole genome shotgun (WGS) entry which is preliminary data.</text>
</comment>
<evidence type="ECO:0000313" key="3">
    <source>
        <dbReference type="Proteomes" id="UP001215598"/>
    </source>
</evidence>
<organism evidence="2 3">
    <name type="scientific">Mycena metata</name>
    <dbReference type="NCBI Taxonomy" id="1033252"/>
    <lineage>
        <taxon>Eukaryota</taxon>
        <taxon>Fungi</taxon>
        <taxon>Dikarya</taxon>
        <taxon>Basidiomycota</taxon>
        <taxon>Agaricomycotina</taxon>
        <taxon>Agaricomycetes</taxon>
        <taxon>Agaricomycetidae</taxon>
        <taxon>Agaricales</taxon>
        <taxon>Marasmiineae</taxon>
        <taxon>Mycenaceae</taxon>
        <taxon>Mycena</taxon>
    </lineage>
</organism>
<reference evidence="2" key="1">
    <citation type="submission" date="2023-03" db="EMBL/GenBank/DDBJ databases">
        <title>Massive genome expansion in bonnet fungi (Mycena s.s.) driven by repeated elements and novel gene families across ecological guilds.</title>
        <authorList>
            <consortium name="Lawrence Berkeley National Laboratory"/>
            <person name="Harder C.B."/>
            <person name="Miyauchi S."/>
            <person name="Viragh M."/>
            <person name="Kuo A."/>
            <person name="Thoen E."/>
            <person name="Andreopoulos B."/>
            <person name="Lu D."/>
            <person name="Skrede I."/>
            <person name="Drula E."/>
            <person name="Henrissat B."/>
            <person name="Morin E."/>
            <person name="Kohler A."/>
            <person name="Barry K."/>
            <person name="LaButti K."/>
            <person name="Morin E."/>
            <person name="Salamov A."/>
            <person name="Lipzen A."/>
            <person name="Mereny Z."/>
            <person name="Hegedus B."/>
            <person name="Baldrian P."/>
            <person name="Stursova M."/>
            <person name="Weitz H."/>
            <person name="Taylor A."/>
            <person name="Grigoriev I.V."/>
            <person name="Nagy L.G."/>
            <person name="Martin F."/>
            <person name="Kauserud H."/>
        </authorList>
    </citation>
    <scope>NUCLEOTIDE SEQUENCE</scope>
    <source>
        <strain evidence="2">CBHHK182m</strain>
    </source>
</reference>
<evidence type="ECO:0000313" key="2">
    <source>
        <dbReference type="EMBL" id="KAJ7697286.1"/>
    </source>
</evidence>
<protein>
    <submittedName>
        <fullName evidence="2">Uncharacterized protein</fullName>
    </submittedName>
</protein>
<dbReference type="Proteomes" id="UP001215598">
    <property type="component" value="Unassembled WGS sequence"/>
</dbReference>
<evidence type="ECO:0000256" key="1">
    <source>
        <dbReference type="SAM" id="SignalP"/>
    </source>
</evidence>
<name>A0AAD7DRE5_9AGAR</name>
<dbReference type="AlphaFoldDB" id="A0AAD7DRE5"/>
<gene>
    <name evidence="2" type="ORF">B0H16DRAFT_826049</name>
</gene>
<proteinExistence type="predicted"/>
<dbReference type="EMBL" id="JARKIB010000613">
    <property type="protein sequence ID" value="KAJ7697286.1"/>
    <property type="molecule type" value="Genomic_DNA"/>
</dbReference>
<accession>A0AAD7DRE5</accession>
<feature type="signal peptide" evidence="1">
    <location>
        <begin position="1"/>
        <end position="19"/>
    </location>
</feature>
<keyword evidence="3" id="KW-1185">Reference proteome</keyword>
<keyword evidence="1" id="KW-0732">Signal</keyword>
<feature type="chain" id="PRO_5042231947" evidence="1">
    <location>
        <begin position="20"/>
        <end position="98"/>
    </location>
</feature>